<sequence length="140" mass="16457">MKTQEEIVIKAKAYAESIGNEDGTSAYDYVMGYTQCQEDMARKEIQPEDIWNKESQDKIKEHILNHANNQSSKDILETELAARKYAEEDMADKKYTEEDMLNASKYGYEFRDTTSFPEHKFEDSCIRNTKQWIYSLNKQD</sequence>
<dbReference type="EMBL" id="LR797474">
    <property type="protein sequence ID" value="CAB4219083.1"/>
    <property type="molecule type" value="Genomic_DNA"/>
</dbReference>
<evidence type="ECO:0000313" key="1">
    <source>
        <dbReference type="EMBL" id="CAB4219083.1"/>
    </source>
</evidence>
<organism evidence="1">
    <name type="scientific">uncultured Caudovirales phage</name>
    <dbReference type="NCBI Taxonomy" id="2100421"/>
    <lineage>
        <taxon>Viruses</taxon>
        <taxon>Duplodnaviria</taxon>
        <taxon>Heunggongvirae</taxon>
        <taxon>Uroviricota</taxon>
        <taxon>Caudoviricetes</taxon>
        <taxon>Peduoviridae</taxon>
        <taxon>Maltschvirus</taxon>
        <taxon>Maltschvirus maltsch</taxon>
    </lineage>
</organism>
<accession>A0A6J5SUD7</accession>
<protein>
    <submittedName>
        <fullName evidence="1">Uncharacterized protein</fullName>
    </submittedName>
</protein>
<name>A0A6J5SUD7_9CAUD</name>
<gene>
    <name evidence="1" type="ORF">UFOVP1604_166</name>
</gene>
<proteinExistence type="predicted"/>
<reference evidence="1" key="1">
    <citation type="submission" date="2020-05" db="EMBL/GenBank/DDBJ databases">
        <authorList>
            <person name="Chiriac C."/>
            <person name="Salcher M."/>
            <person name="Ghai R."/>
            <person name="Kavagutti S V."/>
        </authorList>
    </citation>
    <scope>NUCLEOTIDE SEQUENCE</scope>
</reference>